<dbReference type="InterPro" id="IPR001466">
    <property type="entry name" value="Beta-lactam-related"/>
</dbReference>
<gene>
    <name evidence="2" type="ORF">GCM10025876_34960</name>
</gene>
<evidence type="ECO:0000313" key="2">
    <source>
        <dbReference type="EMBL" id="GMA37292.1"/>
    </source>
</evidence>
<comment type="caution">
    <text evidence="2">The sequence shown here is derived from an EMBL/GenBank/DDBJ whole genome shotgun (WGS) entry which is preliminary data.</text>
</comment>
<organism evidence="2 3">
    <name type="scientific">Demequina litorisediminis</name>
    <dbReference type="NCBI Taxonomy" id="1849022"/>
    <lineage>
        <taxon>Bacteria</taxon>
        <taxon>Bacillati</taxon>
        <taxon>Actinomycetota</taxon>
        <taxon>Actinomycetes</taxon>
        <taxon>Micrococcales</taxon>
        <taxon>Demequinaceae</taxon>
        <taxon>Demequina</taxon>
    </lineage>
</organism>
<dbReference type="Pfam" id="PF00144">
    <property type="entry name" value="Beta-lactamase"/>
    <property type="match status" value="1"/>
</dbReference>
<name>A0ABQ6IJG5_9MICO</name>
<dbReference type="RefSeq" id="WP_284329043.1">
    <property type="nucleotide sequence ID" value="NZ_BSUN01000001.1"/>
</dbReference>
<dbReference type="Gene3D" id="3.40.710.10">
    <property type="entry name" value="DD-peptidase/beta-lactamase superfamily"/>
    <property type="match status" value="1"/>
</dbReference>
<evidence type="ECO:0000259" key="1">
    <source>
        <dbReference type="Pfam" id="PF00144"/>
    </source>
</evidence>
<keyword evidence="3" id="KW-1185">Reference proteome</keyword>
<proteinExistence type="predicted"/>
<reference evidence="3" key="1">
    <citation type="journal article" date="2019" name="Int. J. Syst. Evol. Microbiol.">
        <title>The Global Catalogue of Microorganisms (GCM) 10K type strain sequencing project: providing services to taxonomists for standard genome sequencing and annotation.</title>
        <authorList>
            <consortium name="The Broad Institute Genomics Platform"/>
            <consortium name="The Broad Institute Genome Sequencing Center for Infectious Disease"/>
            <person name="Wu L."/>
            <person name="Ma J."/>
        </authorList>
    </citation>
    <scope>NUCLEOTIDE SEQUENCE [LARGE SCALE GENOMIC DNA]</scope>
    <source>
        <strain evidence="3">NBRC 112299</strain>
    </source>
</reference>
<protein>
    <recommendedName>
        <fullName evidence="1">Beta-lactamase-related domain-containing protein</fullName>
    </recommendedName>
</protein>
<dbReference type="PANTHER" id="PTHR46825:SF9">
    <property type="entry name" value="BETA-LACTAMASE-RELATED DOMAIN-CONTAINING PROTEIN"/>
    <property type="match status" value="1"/>
</dbReference>
<dbReference type="SUPFAM" id="SSF56601">
    <property type="entry name" value="beta-lactamase/transpeptidase-like"/>
    <property type="match status" value="1"/>
</dbReference>
<accession>A0ABQ6IJG5</accession>
<feature type="domain" description="Beta-lactamase-related" evidence="1">
    <location>
        <begin position="4"/>
        <end position="233"/>
    </location>
</feature>
<dbReference type="Proteomes" id="UP001157125">
    <property type="component" value="Unassembled WGS sequence"/>
</dbReference>
<dbReference type="InterPro" id="IPR012338">
    <property type="entry name" value="Beta-lactam/transpept-like"/>
</dbReference>
<dbReference type="PANTHER" id="PTHR46825">
    <property type="entry name" value="D-ALANYL-D-ALANINE-CARBOXYPEPTIDASE/ENDOPEPTIDASE AMPH"/>
    <property type="match status" value="1"/>
</dbReference>
<evidence type="ECO:0000313" key="3">
    <source>
        <dbReference type="Proteomes" id="UP001157125"/>
    </source>
</evidence>
<dbReference type="InterPro" id="IPR050491">
    <property type="entry name" value="AmpC-like"/>
</dbReference>
<dbReference type="EMBL" id="BSUN01000001">
    <property type="protein sequence ID" value="GMA37292.1"/>
    <property type="molecule type" value="Genomic_DNA"/>
</dbReference>
<sequence length="286" mass="30624">MREGLTVWHLLTHTNGIDGDVFVDTGRGDDALERYVERLHAVDQAHPLGETWSYSNSGYLILGRVIERVIGSTWDAAVRDRIAARLGLSRTTTLPEDALLHDTALGHVVGLPHPVPAPVWSMPRSVGPAGLVNATARDLLTFVQAHLHGGLGAAGERLVSEESAEAMAARHVDLPDVYSLGDSWGLGWVRFDWNGTRLIGHDGATVGQNAFLRVLPEAGLAVTLLTNGGQGQDLFEALFREPVRGRGGSGGDGGVRAARGATHGSAAQLVRDVSRRRFAGRRLHGR</sequence>